<keyword evidence="9" id="KW-1185">Reference proteome</keyword>
<keyword evidence="5 8" id="KW-0067">ATP-binding</keyword>
<dbReference type="InterPro" id="IPR015860">
    <property type="entry name" value="ABC_transpr_TagH-like"/>
</dbReference>
<sequence>MSSDTQPPVLSFQEAGKTYPPQRTPLRQLWGHLRGSQRLEAGGYTALQPVSFDILPGQSVGIVGLNGAGKSTLLQLAAGTLTPSSGQVRSQGRIAALLELGSGFNPEATGIENIFLYAATMGLTHAQVSTRLDAICAFSGLSSEHLAMPVKTYSSGMQVRLAFAVATSVEPDILIVDEALSVGDGVFAKRSFDRVMQLRENGTSLLLCSHALFHVDLFCERCLWLEQGRIREFGPTSAVLPRYQEYLDGVNRQPGIDAVSATVQAHAASALPDPSDHPSDPSAPPVPPDTPAPAPAAVARFIQVEVGLDDTVGTELRGHTGSSTLHVDATVHTSAQEPHPLVAVVISSESGKILGSGHCPPGTVQAHNAQGHAQVRYTLPQLPLNKGRYRVGVYLLCAQGRYVYEWMDPIAHIELEHSGQHQGPWLLAGDWTQVPHG</sequence>
<dbReference type="PROSITE" id="PS00211">
    <property type="entry name" value="ABC_TRANSPORTER_1"/>
    <property type="match status" value="1"/>
</dbReference>
<name>A0A939GZY1_9BURK</name>
<gene>
    <name evidence="8" type="ORF">J1777_10990</name>
</gene>
<evidence type="ECO:0000256" key="5">
    <source>
        <dbReference type="ARBA" id="ARBA00022840"/>
    </source>
</evidence>
<evidence type="ECO:0000256" key="6">
    <source>
        <dbReference type="SAM" id="MobiDB-lite"/>
    </source>
</evidence>
<evidence type="ECO:0000259" key="7">
    <source>
        <dbReference type="PROSITE" id="PS50893"/>
    </source>
</evidence>
<dbReference type="InterPro" id="IPR017871">
    <property type="entry name" value="ABC_transporter-like_CS"/>
</dbReference>
<keyword evidence="3" id="KW-0472">Membrane</keyword>
<dbReference type="Proteomes" id="UP000664731">
    <property type="component" value="Unassembled WGS sequence"/>
</dbReference>
<organism evidence="8 9">
    <name type="scientific">Comamonas denitrificans</name>
    <dbReference type="NCBI Taxonomy" id="117506"/>
    <lineage>
        <taxon>Bacteria</taxon>
        <taxon>Pseudomonadati</taxon>
        <taxon>Pseudomonadota</taxon>
        <taxon>Betaproteobacteria</taxon>
        <taxon>Burkholderiales</taxon>
        <taxon>Comamonadaceae</taxon>
        <taxon>Comamonas</taxon>
    </lineage>
</organism>
<dbReference type="InterPro" id="IPR050683">
    <property type="entry name" value="Bact_Polysacc_Export_ATP-bd"/>
</dbReference>
<evidence type="ECO:0000313" key="9">
    <source>
        <dbReference type="Proteomes" id="UP000664731"/>
    </source>
</evidence>
<dbReference type="Gene3D" id="3.40.50.300">
    <property type="entry name" value="P-loop containing nucleotide triphosphate hydrolases"/>
    <property type="match status" value="1"/>
</dbReference>
<evidence type="ECO:0000256" key="4">
    <source>
        <dbReference type="ARBA" id="ARBA00022741"/>
    </source>
</evidence>
<dbReference type="CDD" id="cd03220">
    <property type="entry name" value="ABC_KpsT_Wzt"/>
    <property type="match status" value="1"/>
</dbReference>
<dbReference type="GO" id="GO:0005524">
    <property type="term" value="F:ATP binding"/>
    <property type="evidence" value="ECO:0007669"/>
    <property type="project" value="UniProtKB-KW"/>
</dbReference>
<dbReference type="Pfam" id="PF00005">
    <property type="entry name" value="ABC_tran"/>
    <property type="match status" value="1"/>
</dbReference>
<evidence type="ECO:0000256" key="1">
    <source>
        <dbReference type="ARBA" id="ARBA00005417"/>
    </source>
</evidence>
<keyword evidence="4" id="KW-0547">Nucleotide-binding</keyword>
<accession>A0A939GZY1</accession>
<dbReference type="InterPro" id="IPR003439">
    <property type="entry name" value="ABC_transporter-like_ATP-bd"/>
</dbReference>
<dbReference type="EMBL" id="JAFNME010000025">
    <property type="protein sequence ID" value="MBO1250341.1"/>
    <property type="molecule type" value="Genomic_DNA"/>
</dbReference>
<protein>
    <submittedName>
        <fullName evidence="8">ATP-binding cassette domain-containing protein</fullName>
    </submittedName>
</protein>
<feature type="domain" description="ABC transporter" evidence="7">
    <location>
        <begin position="31"/>
        <end position="252"/>
    </location>
</feature>
<keyword evidence="3" id="KW-1003">Cell membrane</keyword>
<dbReference type="AlphaFoldDB" id="A0A939GZY1"/>
<feature type="region of interest" description="Disordered" evidence="6">
    <location>
        <begin position="265"/>
        <end position="294"/>
    </location>
</feature>
<dbReference type="GO" id="GO:0016020">
    <property type="term" value="C:membrane"/>
    <property type="evidence" value="ECO:0007669"/>
    <property type="project" value="InterPro"/>
</dbReference>
<dbReference type="PROSITE" id="PS50893">
    <property type="entry name" value="ABC_TRANSPORTER_2"/>
    <property type="match status" value="1"/>
</dbReference>
<dbReference type="GO" id="GO:0016887">
    <property type="term" value="F:ATP hydrolysis activity"/>
    <property type="evidence" value="ECO:0007669"/>
    <property type="project" value="InterPro"/>
</dbReference>
<feature type="region of interest" description="Disordered" evidence="6">
    <location>
        <begin position="1"/>
        <end position="22"/>
    </location>
</feature>
<dbReference type="SMART" id="SM00382">
    <property type="entry name" value="AAA"/>
    <property type="match status" value="1"/>
</dbReference>
<dbReference type="InterPro" id="IPR027417">
    <property type="entry name" value="P-loop_NTPase"/>
</dbReference>
<evidence type="ECO:0000256" key="2">
    <source>
        <dbReference type="ARBA" id="ARBA00022448"/>
    </source>
</evidence>
<dbReference type="PANTHER" id="PTHR46743:SF2">
    <property type="entry name" value="TEICHOIC ACIDS EXPORT ATP-BINDING PROTEIN TAGH"/>
    <property type="match status" value="1"/>
</dbReference>
<proteinExistence type="inferred from homology"/>
<dbReference type="InterPro" id="IPR003593">
    <property type="entry name" value="AAA+_ATPase"/>
</dbReference>
<keyword evidence="2" id="KW-0813">Transport</keyword>
<reference evidence="8" key="1">
    <citation type="submission" date="2021-03" db="EMBL/GenBank/DDBJ databases">
        <title>Comamonas denitrificans.</title>
        <authorList>
            <person name="Finster K."/>
        </authorList>
    </citation>
    <scope>NUCLEOTIDE SEQUENCE</scope>
    <source>
        <strain evidence="8">MM2021_4</strain>
    </source>
</reference>
<feature type="compositionally biased region" description="Pro residues" evidence="6">
    <location>
        <begin position="281"/>
        <end position="294"/>
    </location>
</feature>
<dbReference type="RefSeq" id="WP_207575741.1">
    <property type="nucleotide sequence ID" value="NZ_JAFNME010000025.1"/>
</dbReference>
<dbReference type="PANTHER" id="PTHR46743">
    <property type="entry name" value="TEICHOIC ACIDS EXPORT ATP-BINDING PROTEIN TAGH"/>
    <property type="match status" value="1"/>
</dbReference>
<evidence type="ECO:0000256" key="3">
    <source>
        <dbReference type="ARBA" id="ARBA00022475"/>
    </source>
</evidence>
<dbReference type="SUPFAM" id="SSF52540">
    <property type="entry name" value="P-loop containing nucleoside triphosphate hydrolases"/>
    <property type="match status" value="1"/>
</dbReference>
<evidence type="ECO:0000313" key="8">
    <source>
        <dbReference type="EMBL" id="MBO1250341.1"/>
    </source>
</evidence>
<dbReference type="GO" id="GO:0140359">
    <property type="term" value="F:ABC-type transporter activity"/>
    <property type="evidence" value="ECO:0007669"/>
    <property type="project" value="InterPro"/>
</dbReference>
<comment type="caution">
    <text evidence="8">The sequence shown here is derived from an EMBL/GenBank/DDBJ whole genome shotgun (WGS) entry which is preliminary data.</text>
</comment>
<comment type="similarity">
    <text evidence="1">Belongs to the ABC transporter superfamily.</text>
</comment>